<evidence type="ECO:0000313" key="2">
    <source>
        <dbReference type="EMBL" id="KAF9468705.1"/>
    </source>
</evidence>
<reference evidence="2" key="1">
    <citation type="submission" date="2020-11" db="EMBL/GenBank/DDBJ databases">
        <authorList>
            <consortium name="DOE Joint Genome Institute"/>
            <person name="Ahrendt S."/>
            <person name="Riley R."/>
            <person name="Andreopoulos W."/>
            <person name="Labutti K."/>
            <person name="Pangilinan J."/>
            <person name="Ruiz-Duenas F.J."/>
            <person name="Barrasa J.M."/>
            <person name="Sanchez-Garcia M."/>
            <person name="Camarero S."/>
            <person name="Miyauchi S."/>
            <person name="Serrano A."/>
            <person name="Linde D."/>
            <person name="Babiker R."/>
            <person name="Drula E."/>
            <person name="Ayuso-Fernandez I."/>
            <person name="Pacheco R."/>
            <person name="Padilla G."/>
            <person name="Ferreira P."/>
            <person name="Barriuso J."/>
            <person name="Kellner H."/>
            <person name="Castanera R."/>
            <person name="Alfaro M."/>
            <person name="Ramirez L."/>
            <person name="Pisabarro A.G."/>
            <person name="Kuo A."/>
            <person name="Tritt A."/>
            <person name="Lipzen A."/>
            <person name="He G."/>
            <person name="Yan M."/>
            <person name="Ng V."/>
            <person name="Cullen D."/>
            <person name="Martin F."/>
            <person name="Rosso M.-N."/>
            <person name="Henrissat B."/>
            <person name="Hibbett D."/>
            <person name="Martinez A.T."/>
            <person name="Grigoriev I.V."/>
        </authorList>
    </citation>
    <scope>NUCLEOTIDE SEQUENCE</scope>
    <source>
        <strain evidence="2">CBS 247.69</strain>
    </source>
</reference>
<accession>A0A9P5YHF7</accession>
<sequence>MTEVDQDWNMDEAPPYSGPLFVFLLLCFYALALWDRWLNLKIKTEENRRLHAVMDKLQSYGTIASAKPLTKLKAFKRPLVSDSAAVGSQVMVSSNLFPLVLGSFISNDFSNGTSVGNELG</sequence>
<dbReference type="EMBL" id="MU150232">
    <property type="protein sequence ID" value="KAF9468705.1"/>
    <property type="molecule type" value="Genomic_DNA"/>
</dbReference>
<keyword evidence="1" id="KW-1133">Transmembrane helix</keyword>
<evidence type="ECO:0000313" key="3">
    <source>
        <dbReference type="Proteomes" id="UP000807353"/>
    </source>
</evidence>
<keyword evidence="1" id="KW-0472">Membrane</keyword>
<keyword evidence="1" id="KW-0812">Transmembrane</keyword>
<organism evidence="2 3">
    <name type="scientific">Collybia nuda</name>
    <dbReference type="NCBI Taxonomy" id="64659"/>
    <lineage>
        <taxon>Eukaryota</taxon>
        <taxon>Fungi</taxon>
        <taxon>Dikarya</taxon>
        <taxon>Basidiomycota</taxon>
        <taxon>Agaricomycotina</taxon>
        <taxon>Agaricomycetes</taxon>
        <taxon>Agaricomycetidae</taxon>
        <taxon>Agaricales</taxon>
        <taxon>Tricholomatineae</taxon>
        <taxon>Clitocybaceae</taxon>
        <taxon>Collybia</taxon>
    </lineage>
</organism>
<feature type="transmembrane region" description="Helical" evidence="1">
    <location>
        <begin position="16"/>
        <end position="34"/>
    </location>
</feature>
<evidence type="ECO:0000256" key="1">
    <source>
        <dbReference type="SAM" id="Phobius"/>
    </source>
</evidence>
<proteinExistence type="predicted"/>
<protein>
    <submittedName>
        <fullName evidence="2">Uncharacterized protein</fullName>
    </submittedName>
</protein>
<dbReference type="AlphaFoldDB" id="A0A9P5YHF7"/>
<dbReference type="OrthoDB" id="2834397at2759"/>
<name>A0A9P5YHF7_9AGAR</name>
<keyword evidence="3" id="KW-1185">Reference proteome</keyword>
<gene>
    <name evidence="2" type="ORF">BDZ94DRAFT_1232252</name>
</gene>
<dbReference type="Proteomes" id="UP000807353">
    <property type="component" value="Unassembled WGS sequence"/>
</dbReference>
<comment type="caution">
    <text evidence="2">The sequence shown here is derived from an EMBL/GenBank/DDBJ whole genome shotgun (WGS) entry which is preliminary data.</text>
</comment>